<dbReference type="PROSITE" id="PS50850">
    <property type="entry name" value="MFS"/>
    <property type="match status" value="1"/>
</dbReference>
<comment type="subcellular location">
    <subcellularLocation>
        <location evidence="1">Cell membrane</location>
        <topology evidence="1">Multi-pass membrane protein</topology>
    </subcellularLocation>
</comment>
<feature type="transmembrane region" description="Helical" evidence="6">
    <location>
        <begin position="56"/>
        <end position="81"/>
    </location>
</feature>
<feature type="transmembrane region" description="Helical" evidence="6">
    <location>
        <begin position="147"/>
        <end position="165"/>
    </location>
</feature>
<evidence type="ECO:0000313" key="9">
    <source>
        <dbReference type="Proteomes" id="UP001519362"/>
    </source>
</evidence>
<evidence type="ECO:0000256" key="5">
    <source>
        <dbReference type="ARBA" id="ARBA00023136"/>
    </source>
</evidence>
<dbReference type="InterPro" id="IPR020846">
    <property type="entry name" value="MFS_dom"/>
</dbReference>
<keyword evidence="5 6" id="KW-0472">Membrane</keyword>
<evidence type="ECO:0000256" key="3">
    <source>
        <dbReference type="ARBA" id="ARBA00022692"/>
    </source>
</evidence>
<feature type="transmembrane region" description="Helical" evidence="6">
    <location>
        <begin position="88"/>
        <end position="110"/>
    </location>
</feature>
<accession>A0ABS4ZGX1</accession>
<dbReference type="PANTHER" id="PTHR43124:SF3">
    <property type="entry name" value="CHLORAMPHENICOL EFFLUX PUMP RV0191"/>
    <property type="match status" value="1"/>
</dbReference>
<evidence type="ECO:0000256" key="4">
    <source>
        <dbReference type="ARBA" id="ARBA00022989"/>
    </source>
</evidence>
<name>A0ABS4ZGX1_9MICO</name>
<feature type="transmembrane region" description="Helical" evidence="6">
    <location>
        <begin position="254"/>
        <end position="273"/>
    </location>
</feature>
<evidence type="ECO:0000256" key="6">
    <source>
        <dbReference type="SAM" id="Phobius"/>
    </source>
</evidence>
<dbReference type="InterPro" id="IPR050189">
    <property type="entry name" value="MFS_Efflux_Transporters"/>
</dbReference>
<protein>
    <submittedName>
        <fullName evidence="8">DHA1 family inner membrane transport protein</fullName>
    </submittedName>
</protein>
<evidence type="ECO:0000313" key="8">
    <source>
        <dbReference type="EMBL" id="MBP2436293.1"/>
    </source>
</evidence>
<feature type="transmembrane region" description="Helical" evidence="6">
    <location>
        <begin position="218"/>
        <end position="242"/>
    </location>
</feature>
<dbReference type="Pfam" id="PF07690">
    <property type="entry name" value="MFS_1"/>
    <property type="match status" value="1"/>
</dbReference>
<keyword evidence="4 6" id="KW-1133">Transmembrane helix</keyword>
<feature type="transmembrane region" description="Helical" evidence="6">
    <location>
        <begin position="177"/>
        <end position="197"/>
    </location>
</feature>
<dbReference type="InterPro" id="IPR011701">
    <property type="entry name" value="MFS"/>
</dbReference>
<dbReference type="CDD" id="cd17324">
    <property type="entry name" value="MFS_NepI_like"/>
    <property type="match status" value="1"/>
</dbReference>
<dbReference type="InterPro" id="IPR036259">
    <property type="entry name" value="MFS_trans_sf"/>
</dbReference>
<feature type="transmembrane region" description="Helical" evidence="6">
    <location>
        <begin position="309"/>
        <end position="328"/>
    </location>
</feature>
<keyword evidence="9" id="KW-1185">Reference proteome</keyword>
<dbReference type="SUPFAM" id="SSF103473">
    <property type="entry name" value="MFS general substrate transporter"/>
    <property type="match status" value="1"/>
</dbReference>
<gene>
    <name evidence="8" type="ORF">JOF34_000879</name>
</gene>
<feature type="transmembrane region" description="Helical" evidence="6">
    <location>
        <begin position="349"/>
        <end position="370"/>
    </location>
</feature>
<evidence type="ECO:0000256" key="2">
    <source>
        <dbReference type="ARBA" id="ARBA00022475"/>
    </source>
</evidence>
<dbReference type="EMBL" id="JAGIOL010000001">
    <property type="protein sequence ID" value="MBP2436293.1"/>
    <property type="molecule type" value="Genomic_DNA"/>
</dbReference>
<dbReference type="Proteomes" id="UP001519362">
    <property type="component" value="Unassembled WGS sequence"/>
</dbReference>
<dbReference type="PANTHER" id="PTHR43124">
    <property type="entry name" value="PURINE EFFLUX PUMP PBUE"/>
    <property type="match status" value="1"/>
</dbReference>
<evidence type="ECO:0000259" key="7">
    <source>
        <dbReference type="PROSITE" id="PS50850"/>
    </source>
</evidence>
<proteinExistence type="predicted"/>
<feature type="transmembrane region" description="Helical" evidence="6">
    <location>
        <begin position="285"/>
        <end position="303"/>
    </location>
</feature>
<organism evidence="8 9">
    <name type="scientific">Microbacterium amylolyticum</name>
    <dbReference type="NCBI Taxonomy" id="936337"/>
    <lineage>
        <taxon>Bacteria</taxon>
        <taxon>Bacillati</taxon>
        <taxon>Actinomycetota</taxon>
        <taxon>Actinomycetes</taxon>
        <taxon>Micrococcales</taxon>
        <taxon>Microbacteriaceae</taxon>
        <taxon>Microbacterium</taxon>
    </lineage>
</organism>
<reference evidence="8 9" key="1">
    <citation type="submission" date="2021-03" db="EMBL/GenBank/DDBJ databases">
        <title>Sequencing the genomes of 1000 actinobacteria strains.</title>
        <authorList>
            <person name="Klenk H.-P."/>
        </authorList>
    </citation>
    <scope>NUCLEOTIDE SEQUENCE [LARGE SCALE GENOMIC DNA]</scope>
    <source>
        <strain evidence="8 9">DSM 24221</strain>
    </source>
</reference>
<feature type="transmembrane region" description="Helical" evidence="6">
    <location>
        <begin position="12"/>
        <end position="36"/>
    </location>
</feature>
<feature type="domain" description="Major facilitator superfamily (MFS) profile" evidence="7">
    <location>
        <begin position="14"/>
        <end position="398"/>
    </location>
</feature>
<keyword evidence="3 6" id="KW-0812">Transmembrane</keyword>
<keyword evidence="2" id="KW-1003">Cell membrane</keyword>
<comment type="caution">
    <text evidence="8">The sequence shown here is derived from an EMBL/GenBank/DDBJ whole genome shotgun (WGS) entry which is preliminary data.</text>
</comment>
<sequence>MTSSTTSRGAARTALLSLAIGAFGIGMTEFATMGILPQIAGDLLSDTFEASQESAIAQAGHLISLYALGVVIGAPTIAAIVSRFPRHVVMISLVTALLIGNLLTVIAPTYELLAVTRLLSGLPHGAFFGMAAIIASDLMGPERRGRGVAVVMSGLTVANMVGVPAGTFLGQMLGWRATYVVVVVVFAIALIMCWRFIPATPGDPGRSFRKELGVFRLPQVWLTIAFGAIGFGGFFAVYSYVSTFVTEASAAPEWVVPIALVALGLGMFVGNFVGGALADISVPRTLVASLGTLAAASLLVAVASPWTPALIAALFIFGVAGQVVAPTVQLRLLDVAGEYQAIGAALNHSALNIGNGIGAAVGGAAIAAHWGYVSPAWLGAGLALVGIVIAIAALAAERRQLALAA</sequence>
<dbReference type="Gene3D" id="1.20.1250.20">
    <property type="entry name" value="MFS general substrate transporter like domains"/>
    <property type="match status" value="1"/>
</dbReference>
<feature type="transmembrane region" description="Helical" evidence="6">
    <location>
        <begin position="122"/>
        <end position="140"/>
    </location>
</feature>
<feature type="transmembrane region" description="Helical" evidence="6">
    <location>
        <begin position="376"/>
        <end position="396"/>
    </location>
</feature>
<dbReference type="RefSeq" id="WP_165136751.1">
    <property type="nucleotide sequence ID" value="NZ_CP049253.1"/>
</dbReference>
<evidence type="ECO:0000256" key="1">
    <source>
        <dbReference type="ARBA" id="ARBA00004651"/>
    </source>
</evidence>